<evidence type="ECO:0000313" key="3">
    <source>
        <dbReference type="Proteomes" id="UP000651482"/>
    </source>
</evidence>
<sequence length="118" mass="13180">MKQLHPVQTLKNLLPELGFTALICGASMLFCFLFLGSPSAETQVPSSDGTRQELFLETAAPDLQIRCEVRSRESYQHLLKPFRNSYSSCASKVLEGTDEAVQIRSYSETNIVLVPVER</sequence>
<name>A0A926DCB6_9FIRM</name>
<comment type="caution">
    <text evidence="2">The sequence shown here is derived from an EMBL/GenBank/DDBJ whole genome shotgun (WGS) entry which is preliminary data.</text>
</comment>
<organism evidence="2 3">
    <name type="scientific">Yeguia hominis</name>
    <dbReference type="NCBI Taxonomy" id="2763662"/>
    <lineage>
        <taxon>Bacteria</taxon>
        <taxon>Bacillati</taxon>
        <taxon>Bacillota</taxon>
        <taxon>Clostridia</taxon>
        <taxon>Eubacteriales</taxon>
        <taxon>Yeguiaceae</taxon>
        <taxon>Yeguia</taxon>
    </lineage>
</organism>
<dbReference type="Proteomes" id="UP000651482">
    <property type="component" value="Unassembled WGS sequence"/>
</dbReference>
<proteinExistence type="predicted"/>
<evidence type="ECO:0000313" key="2">
    <source>
        <dbReference type="EMBL" id="MBC8534704.1"/>
    </source>
</evidence>
<dbReference type="RefSeq" id="WP_249320289.1">
    <property type="nucleotide sequence ID" value="NZ_JACRSN010000021.1"/>
</dbReference>
<gene>
    <name evidence="2" type="ORF">IAG03_12055</name>
</gene>
<keyword evidence="3" id="KW-1185">Reference proteome</keyword>
<accession>A0A926DCB6</accession>
<protein>
    <submittedName>
        <fullName evidence="2">Uncharacterized protein</fullName>
    </submittedName>
</protein>
<reference evidence="2" key="1">
    <citation type="submission" date="2020-08" db="EMBL/GenBank/DDBJ databases">
        <title>Genome public.</title>
        <authorList>
            <person name="Liu C."/>
            <person name="Sun Q."/>
        </authorList>
    </citation>
    <scope>NUCLEOTIDE SEQUENCE</scope>
    <source>
        <strain evidence="2">NSJ-40</strain>
    </source>
</reference>
<keyword evidence="1" id="KW-0472">Membrane</keyword>
<feature type="transmembrane region" description="Helical" evidence="1">
    <location>
        <begin position="12"/>
        <end position="35"/>
    </location>
</feature>
<dbReference type="EMBL" id="JACRSN010000021">
    <property type="protein sequence ID" value="MBC8534704.1"/>
    <property type="molecule type" value="Genomic_DNA"/>
</dbReference>
<dbReference type="AlphaFoldDB" id="A0A926DCB6"/>
<keyword evidence="1" id="KW-0812">Transmembrane</keyword>
<keyword evidence="1" id="KW-1133">Transmembrane helix</keyword>
<evidence type="ECO:0000256" key="1">
    <source>
        <dbReference type="SAM" id="Phobius"/>
    </source>
</evidence>